<proteinExistence type="predicted"/>
<keyword evidence="1" id="KW-0472">Membrane</keyword>
<name>A0A1T4TBI2_9HYPH</name>
<keyword evidence="3" id="KW-1185">Reference proteome</keyword>
<reference evidence="3" key="1">
    <citation type="submission" date="2017-02" db="EMBL/GenBank/DDBJ databases">
        <authorList>
            <person name="Varghese N."/>
            <person name="Submissions S."/>
        </authorList>
    </citation>
    <scope>NUCLEOTIDE SEQUENCE [LARGE SCALE GENOMIC DNA]</scope>
    <source>
        <strain evidence="3">USBA 369</strain>
    </source>
</reference>
<dbReference type="OrthoDB" id="9780267at2"/>
<feature type="transmembrane region" description="Helical" evidence="1">
    <location>
        <begin position="52"/>
        <end position="77"/>
    </location>
</feature>
<dbReference type="EMBL" id="FUXL01000023">
    <property type="protein sequence ID" value="SKA37834.1"/>
    <property type="molecule type" value="Genomic_DNA"/>
</dbReference>
<organism evidence="2 3">
    <name type="scientific">Consotaella salsifontis</name>
    <dbReference type="NCBI Taxonomy" id="1365950"/>
    <lineage>
        <taxon>Bacteria</taxon>
        <taxon>Pseudomonadati</taxon>
        <taxon>Pseudomonadota</taxon>
        <taxon>Alphaproteobacteria</taxon>
        <taxon>Hyphomicrobiales</taxon>
        <taxon>Aurantimonadaceae</taxon>
        <taxon>Consotaella</taxon>
    </lineage>
</organism>
<evidence type="ECO:0000313" key="3">
    <source>
        <dbReference type="Proteomes" id="UP000190135"/>
    </source>
</evidence>
<dbReference type="InterPro" id="IPR007462">
    <property type="entry name" value="COV1-like"/>
</dbReference>
<accession>A0A1T4TBI2</accession>
<protein>
    <submittedName>
        <fullName evidence="2">Uncharacterized membrane protein</fullName>
    </submittedName>
</protein>
<evidence type="ECO:0000313" key="2">
    <source>
        <dbReference type="EMBL" id="SKA37834.1"/>
    </source>
</evidence>
<evidence type="ECO:0000256" key="1">
    <source>
        <dbReference type="SAM" id="Phobius"/>
    </source>
</evidence>
<gene>
    <name evidence="2" type="ORF">SAMN05428963_12334</name>
</gene>
<dbReference type="PANTHER" id="PTHR31876">
    <property type="entry name" value="COV-LIKE PROTEIN 1"/>
    <property type="match status" value="1"/>
</dbReference>
<keyword evidence="1" id="KW-0812">Transmembrane</keyword>
<dbReference type="STRING" id="1365950.SAMN05428963_12334"/>
<dbReference type="Pfam" id="PF04367">
    <property type="entry name" value="DUF502"/>
    <property type="match status" value="1"/>
</dbReference>
<keyword evidence="1" id="KW-1133">Transmembrane helix</keyword>
<dbReference type="Proteomes" id="UP000190135">
    <property type="component" value="Unassembled WGS sequence"/>
</dbReference>
<dbReference type="PANTHER" id="PTHR31876:SF26">
    <property type="entry name" value="PROTEIN LIKE COV 2"/>
    <property type="match status" value="1"/>
</dbReference>
<dbReference type="RefSeq" id="WP_078710368.1">
    <property type="nucleotide sequence ID" value="NZ_FUXL01000023.1"/>
</dbReference>
<dbReference type="AlphaFoldDB" id="A0A1T4TBI2"/>
<sequence>MMRLRNYFLTGFVILAPLAITLWLTWSFVQWVDGWVTPYIPGRYNPNTYLPFPLPGFGLLVALVMITLVGFLAANLIGRTILNWGERLLGRMPLVRTIYTSLKQIFETVLSDRSSSFQMAGLIEYPRPGLWSLVFIATNARGEIASIFAEDGIEAYAVFLPTTPNPTSGYLLYVPKTDVKVLTMSIEEAAKLIISAGLVTADRDQAPTTQIAAAREVETRPATPKTVAETVE</sequence>
<feature type="transmembrane region" description="Helical" evidence="1">
    <location>
        <begin position="7"/>
        <end position="32"/>
    </location>
</feature>